<dbReference type="InterPro" id="IPR037167">
    <property type="entry name" value="Peptidase_S11_C_sf"/>
</dbReference>
<evidence type="ECO:0000256" key="6">
    <source>
        <dbReference type="ARBA" id="ARBA00022670"/>
    </source>
</evidence>
<comment type="function">
    <text evidence="1">Removes C-terminal D-alanyl residues from sugar-peptide cell wall precursors.</text>
</comment>
<dbReference type="InterPro" id="IPR001967">
    <property type="entry name" value="Peptidase_S11_N"/>
</dbReference>
<dbReference type="EMBL" id="NZEX01000096">
    <property type="protein sequence ID" value="MAH63514.1"/>
    <property type="molecule type" value="Genomic_DNA"/>
</dbReference>
<dbReference type="UniPathway" id="UPA00219"/>
<dbReference type="InterPro" id="IPR018044">
    <property type="entry name" value="Peptidase_S11"/>
</dbReference>
<evidence type="ECO:0000256" key="14">
    <source>
        <dbReference type="PIRSR" id="PIRSR618044-2"/>
    </source>
</evidence>
<dbReference type="GO" id="GO:0071555">
    <property type="term" value="P:cell wall organization"/>
    <property type="evidence" value="ECO:0007669"/>
    <property type="project" value="UniProtKB-KW"/>
</dbReference>
<dbReference type="GO" id="GO:0006508">
    <property type="term" value="P:proteolysis"/>
    <property type="evidence" value="ECO:0007669"/>
    <property type="project" value="UniProtKB-KW"/>
</dbReference>
<evidence type="ECO:0000256" key="5">
    <source>
        <dbReference type="ARBA" id="ARBA00022645"/>
    </source>
</evidence>
<name>A0A2D6YK33_9DELT</name>
<keyword evidence="10" id="KW-0573">Peptidoglycan synthesis</keyword>
<dbReference type="SUPFAM" id="SSF56601">
    <property type="entry name" value="beta-lactamase/transpeptidase-like"/>
    <property type="match status" value="1"/>
</dbReference>
<feature type="active site" description="Acyl-ester intermediate" evidence="13">
    <location>
        <position position="70"/>
    </location>
</feature>
<comment type="caution">
    <text evidence="17">The sequence shown here is derived from an EMBL/GenBank/DDBJ whole genome shotgun (WGS) entry which is preliminary data.</text>
</comment>
<dbReference type="GO" id="GO:0009002">
    <property type="term" value="F:serine-type D-Ala-D-Ala carboxypeptidase activity"/>
    <property type="evidence" value="ECO:0007669"/>
    <property type="project" value="UniProtKB-EC"/>
</dbReference>
<keyword evidence="6" id="KW-0645">Protease</keyword>
<dbReference type="EC" id="3.4.16.4" evidence="4"/>
<dbReference type="PANTHER" id="PTHR21581:SF6">
    <property type="entry name" value="TRAFFICKING PROTEIN PARTICLE COMPLEX SUBUNIT 12"/>
    <property type="match status" value="1"/>
</dbReference>
<evidence type="ECO:0000256" key="15">
    <source>
        <dbReference type="RuleBase" id="RU004016"/>
    </source>
</evidence>
<dbReference type="InterPro" id="IPR012338">
    <property type="entry name" value="Beta-lactam/transpept-like"/>
</dbReference>
<evidence type="ECO:0000256" key="7">
    <source>
        <dbReference type="ARBA" id="ARBA00022729"/>
    </source>
</evidence>
<accession>A0A2D6YK33</accession>
<dbReference type="AlphaFoldDB" id="A0A2D6YK33"/>
<dbReference type="GO" id="GO:0008360">
    <property type="term" value="P:regulation of cell shape"/>
    <property type="evidence" value="ECO:0007669"/>
    <property type="project" value="UniProtKB-KW"/>
</dbReference>
<evidence type="ECO:0000313" key="18">
    <source>
        <dbReference type="Proteomes" id="UP000226525"/>
    </source>
</evidence>
<comment type="catalytic activity">
    <reaction evidence="12">
        <text>Preferential cleavage: (Ac)2-L-Lys-D-Ala-|-D-Ala. Also transpeptidation of peptidyl-alanyl moieties that are N-acyl substituents of D-alanine.</text>
        <dbReference type="EC" id="3.4.16.4"/>
    </reaction>
</comment>
<evidence type="ECO:0000256" key="12">
    <source>
        <dbReference type="ARBA" id="ARBA00034000"/>
    </source>
</evidence>
<keyword evidence="9" id="KW-0133">Cell shape</keyword>
<sequence>MKTMIGTTKKISWIRTVQFALVLAFLPSTIFADQTLKKFRTNFKSVLMADADTGRILFAEHEHRKVYPASIVKLMSVLLTFEAIEAGKISLDNIVVSSTKASKIGGTQVFLKEGEEFTVRELLKAMIVRSANDATMAMAEHVSGNEDSFVRMMNQRAKELGMAHTEFHSPHGLPPGRGEKHDISTAHDLYLLARFILQNHPQYLDWSTIEIDSFRAGTFQLVNTNRKLMRAYNGMDGMKTGYYRAAGFNLVSTAKRGERRLIGVVMGSPNVKWRSRITSYLLDKGFNEYQTTELVEADKIISQTVLVEDGQHKEVSIKPQMSATLLLGPGEVDKVKLLYQLPEKVVAPVEKGSMLGTLELRIDGKTLRQIPLVAAEEVPTQSFFASVAESIFGWSEMND</sequence>
<evidence type="ECO:0000256" key="13">
    <source>
        <dbReference type="PIRSR" id="PIRSR618044-1"/>
    </source>
</evidence>
<dbReference type="InterPro" id="IPR015956">
    <property type="entry name" value="Peniciliin-bd_prot_C_sf"/>
</dbReference>
<dbReference type="PRINTS" id="PR00725">
    <property type="entry name" value="DADACBPTASE1"/>
</dbReference>
<evidence type="ECO:0000256" key="11">
    <source>
        <dbReference type="ARBA" id="ARBA00023316"/>
    </source>
</evidence>
<feature type="domain" description="Peptidase S11 D-Ala-D-Ala carboxypeptidase A C-terminal" evidence="16">
    <location>
        <begin position="289"/>
        <end position="380"/>
    </location>
</feature>
<dbReference type="SUPFAM" id="SSF69189">
    <property type="entry name" value="Penicillin-binding protein associated domain"/>
    <property type="match status" value="1"/>
</dbReference>
<evidence type="ECO:0000313" key="17">
    <source>
        <dbReference type="EMBL" id="MAH63514.1"/>
    </source>
</evidence>
<organism evidence="17 18">
    <name type="scientific">SAR324 cluster bacterium</name>
    <dbReference type="NCBI Taxonomy" id="2024889"/>
    <lineage>
        <taxon>Bacteria</taxon>
        <taxon>Deltaproteobacteria</taxon>
        <taxon>SAR324 cluster</taxon>
    </lineage>
</organism>
<keyword evidence="8" id="KW-0378">Hydrolase</keyword>
<dbReference type="Pfam" id="PF07943">
    <property type="entry name" value="PBP5_C"/>
    <property type="match status" value="1"/>
</dbReference>
<feature type="binding site" evidence="14">
    <location>
        <position position="239"/>
    </location>
    <ligand>
        <name>substrate</name>
    </ligand>
</feature>
<dbReference type="Pfam" id="PF00768">
    <property type="entry name" value="Peptidase_S11"/>
    <property type="match status" value="1"/>
</dbReference>
<evidence type="ECO:0000256" key="9">
    <source>
        <dbReference type="ARBA" id="ARBA00022960"/>
    </source>
</evidence>
<proteinExistence type="inferred from homology"/>
<evidence type="ECO:0000256" key="1">
    <source>
        <dbReference type="ARBA" id="ARBA00003217"/>
    </source>
</evidence>
<comment type="similarity">
    <text evidence="3 15">Belongs to the peptidase S11 family.</text>
</comment>
<dbReference type="InterPro" id="IPR012907">
    <property type="entry name" value="Peptidase_S11_C"/>
</dbReference>
<feature type="active site" evidence="13">
    <location>
        <position position="130"/>
    </location>
</feature>
<keyword evidence="7" id="KW-0732">Signal</keyword>
<reference evidence="18" key="1">
    <citation type="submission" date="2017-09" db="EMBL/GenBank/DDBJ databases">
        <title>The Reconstruction of 2,631 Draft Metagenome-Assembled Genomes from the Global Oceans.</title>
        <authorList>
            <person name="Tully B.J."/>
            <person name="Graham E.D."/>
            <person name="Heidelberg J.F."/>
        </authorList>
    </citation>
    <scope>NUCLEOTIDE SEQUENCE [LARGE SCALE GENOMIC DNA]</scope>
</reference>
<feature type="active site" description="Proton acceptor" evidence="13">
    <location>
        <position position="73"/>
    </location>
</feature>
<keyword evidence="5 17" id="KW-0121">Carboxypeptidase</keyword>
<evidence type="ECO:0000259" key="16">
    <source>
        <dbReference type="SMART" id="SM00936"/>
    </source>
</evidence>
<evidence type="ECO:0000256" key="2">
    <source>
        <dbReference type="ARBA" id="ARBA00004752"/>
    </source>
</evidence>
<keyword evidence="11" id="KW-0961">Cell wall biogenesis/degradation</keyword>
<dbReference type="GO" id="GO:0009252">
    <property type="term" value="P:peptidoglycan biosynthetic process"/>
    <property type="evidence" value="ECO:0007669"/>
    <property type="project" value="UniProtKB-UniPathway"/>
</dbReference>
<dbReference type="SMART" id="SM00936">
    <property type="entry name" value="PBP5_C"/>
    <property type="match status" value="1"/>
</dbReference>
<dbReference type="PANTHER" id="PTHR21581">
    <property type="entry name" value="D-ALANYL-D-ALANINE CARBOXYPEPTIDASE"/>
    <property type="match status" value="1"/>
</dbReference>
<evidence type="ECO:0000256" key="10">
    <source>
        <dbReference type="ARBA" id="ARBA00022984"/>
    </source>
</evidence>
<evidence type="ECO:0000256" key="3">
    <source>
        <dbReference type="ARBA" id="ARBA00007164"/>
    </source>
</evidence>
<dbReference type="Gene3D" id="3.40.710.10">
    <property type="entry name" value="DD-peptidase/beta-lactamase superfamily"/>
    <property type="match status" value="1"/>
</dbReference>
<evidence type="ECO:0000256" key="4">
    <source>
        <dbReference type="ARBA" id="ARBA00012448"/>
    </source>
</evidence>
<gene>
    <name evidence="17" type="ORF">CMN54_08740</name>
</gene>
<dbReference type="Proteomes" id="UP000226525">
    <property type="component" value="Unassembled WGS sequence"/>
</dbReference>
<evidence type="ECO:0000256" key="8">
    <source>
        <dbReference type="ARBA" id="ARBA00022801"/>
    </source>
</evidence>
<protein>
    <recommendedName>
        <fullName evidence="4">serine-type D-Ala-D-Ala carboxypeptidase</fullName>
        <ecNumber evidence="4">3.4.16.4</ecNumber>
    </recommendedName>
</protein>
<comment type="pathway">
    <text evidence="2">Cell wall biogenesis; peptidoglycan biosynthesis.</text>
</comment>
<dbReference type="Gene3D" id="2.60.410.10">
    <property type="entry name" value="D-Ala-D-Ala carboxypeptidase, C-terminal domain"/>
    <property type="match status" value="1"/>
</dbReference>